<organism evidence="1 2">
    <name type="scientific">Taenia crassiceps</name>
    <dbReference type="NCBI Taxonomy" id="6207"/>
    <lineage>
        <taxon>Eukaryota</taxon>
        <taxon>Metazoa</taxon>
        <taxon>Spiralia</taxon>
        <taxon>Lophotrochozoa</taxon>
        <taxon>Platyhelminthes</taxon>
        <taxon>Cestoda</taxon>
        <taxon>Eucestoda</taxon>
        <taxon>Cyclophyllidea</taxon>
        <taxon>Taeniidae</taxon>
        <taxon>Taenia</taxon>
    </lineage>
</organism>
<dbReference type="Proteomes" id="UP001651158">
    <property type="component" value="Unassembled WGS sequence"/>
</dbReference>
<name>A0ABR4QKN6_9CEST</name>
<dbReference type="EMBL" id="JAKROA010000002">
    <property type="protein sequence ID" value="KAL5110102.1"/>
    <property type="molecule type" value="Genomic_DNA"/>
</dbReference>
<keyword evidence="2" id="KW-1185">Reference proteome</keyword>
<accession>A0ABR4QKN6</accession>
<reference evidence="1 2" key="1">
    <citation type="journal article" date="2022" name="Front. Cell. Infect. Microbiol.">
        <title>The Genomes of Two Strains of Taenia crassiceps the Animal Model for the Study of Human Cysticercosis.</title>
        <authorList>
            <person name="Bobes R.J."/>
            <person name="Estrada K."/>
            <person name="Rios-Valencia D.G."/>
            <person name="Calderon-Gallegos A."/>
            <person name="de la Torre P."/>
            <person name="Carrero J.C."/>
            <person name="Sanchez-Flores A."/>
            <person name="Laclette J.P."/>
        </authorList>
    </citation>
    <scope>NUCLEOTIDE SEQUENCE [LARGE SCALE GENOMIC DNA]</scope>
    <source>
        <strain evidence="1">WFUcys</strain>
    </source>
</reference>
<comment type="caution">
    <text evidence="1">The sequence shown here is derived from an EMBL/GenBank/DDBJ whole genome shotgun (WGS) entry which is preliminary data.</text>
</comment>
<gene>
    <name evidence="1" type="ORF">TcWFU_003419</name>
</gene>
<evidence type="ECO:0000313" key="2">
    <source>
        <dbReference type="Proteomes" id="UP001651158"/>
    </source>
</evidence>
<proteinExistence type="predicted"/>
<protein>
    <submittedName>
        <fullName evidence="1">Uncharacterized protein</fullName>
    </submittedName>
</protein>
<evidence type="ECO:0000313" key="1">
    <source>
        <dbReference type="EMBL" id="KAL5110102.1"/>
    </source>
</evidence>
<sequence length="75" mass="8747">MGNIITDAPWIPAEERNTNQKRKPCCPPKNSRELLDNDAILLSFSRFRHLTSVNYSLLLATNVEMKFRCFKNQCF</sequence>